<dbReference type="OrthoDB" id="5113885at2"/>
<name>A0A0D1AGK6_CLOBO</name>
<accession>A0A0D1AGK6</accession>
<proteinExistence type="predicted"/>
<dbReference type="PANTHER" id="PTHR40398">
    <property type="entry name" value="PTS SYSTEM GLUCITOL/SORBITOL-SPECIFIC EIIA COMPONENT"/>
    <property type="match status" value="1"/>
</dbReference>
<dbReference type="PATRIC" id="fig|1379739.3.peg.3953"/>
<dbReference type="GO" id="GO:0008982">
    <property type="term" value="F:protein-N(PI)-phosphohistidine-sugar phosphotransferase activity"/>
    <property type="evidence" value="ECO:0007669"/>
    <property type="project" value="InterPro"/>
</dbReference>
<dbReference type="Pfam" id="PF03829">
    <property type="entry name" value="PTSIIA_gutA"/>
    <property type="match status" value="1"/>
</dbReference>
<dbReference type="SUPFAM" id="SSF141530">
    <property type="entry name" value="PTSIIA/GutA-like"/>
    <property type="match status" value="1"/>
</dbReference>
<dbReference type="AlphaFoldDB" id="A0A0D1AGK6"/>
<gene>
    <name evidence="2" type="ORF">N495_17870</name>
</gene>
<comment type="caution">
    <text evidence="2">The sequence shown here is derived from an EMBL/GenBank/DDBJ whole genome shotgun (WGS) entry which is preliminary data.</text>
</comment>
<evidence type="ECO:0000313" key="2">
    <source>
        <dbReference type="EMBL" id="KIS22324.1"/>
    </source>
</evidence>
<dbReference type="HOGENOM" id="CLU_138435_2_1_9"/>
<dbReference type="RefSeq" id="WP_043032586.1">
    <property type="nucleotide sequence ID" value="NZ_JXSU01000008.1"/>
</dbReference>
<dbReference type="Proteomes" id="UP000032250">
    <property type="component" value="Unassembled WGS sequence"/>
</dbReference>
<dbReference type="InterPro" id="IPR004716">
    <property type="entry name" value="PTS_IIA_glucitol/sorbitol-sp"/>
</dbReference>
<feature type="modified residue" description="Phosphohistidine; by HPr" evidence="1">
    <location>
        <position position="43"/>
    </location>
</feature>
<dbReference type="Gene3D" id="2.40.33.40">
    <property type="entry name" value="Phosphotransferase system, glucitol/sorbitol-specific IIA component"/>
    <property type="match status" value="1"/>
</dbReference>
<dbReference type="GO" id="GO:0005737">
    <property type="term" value="C:cytoplasm"/>
    <property type="evidence" value="ECO:0007669"/>
    <property type="project" value="InterPro"/>
</dbReference>
<dbReference type="GO" id="GO:0016301">
    <property type="term" value="F:kinase activity"/>
    <property type="evidence" value="ECO:0007669"/>
    <property type="project" value="TreeGrafter"/>
</dbReference>
<sequence length="121" mass="13849">MKTIYNTEVNKLGIMVEEFYGEKMIILFKDNAPEELADYCVLHGKNELNDEIQVGDIFRIDGEEYKVTAVGDEVHKNLRDLGHICVRFDGSTNAELPGSLYLEDKEIKEIKEGTLLEIERP</sequence>
<dbReference type="PANTHER" id="PTHR40398:SF1">
    <property type="entry name" value="PTS SYSTEM GLUCITOL_SORBITOL-SPECIFIC EIIA COMPONENT"/>
    <property type="match status" value="1"/>
</dbReference>
<dbReference type="PROSITE" id="PS51097">
    <property type="entry name" value="PTS_EIIA_TYPE_5"/>
    <property type="match status" value="1"/>
</dbReference>
<dbReference type="GO" id="GO:0009401">
    <property type="term" value="P:phosphoenolpyruvate-dependent sugar phosphotransferase system"/>
    <property type="evidence" value="ECO:0007669"/>
    <property type="project" value="InterPro"/>
</dbReference>
<dbReference type="EMBL" id="JXSU01000008">
    <property type="protein sequence ID" value="KIS22324.1"/>
    <property type="molecule type" value="Genomic_DNA"/>
</dbReference>
<protein>
    <submittedName>
        <fullName evidence="2">PTS sorbitol transporter subunit IIA</fullName>
    </submittedName>
</protein>
<evidence type="ECO:0000256" key="1">
    <source>
        <dbReference type="PROSITE-ProRule" id="PRU00420"/>
    </source>
</evidence>
<reference evidence="2 3" key="1">
    <citation type="submission" date="2014-06" db="EMBL/GenBank/DDBJ databases">
        <title>Genome characterization of distinct group I Clostridium botulinum lineages.</title>
        <authorList>
            <person name="Giordani F."/>
            <person name="Anselmo A."/>
            <person name="Fillo S."/>
            <person name="Palozzi A.M."/>
            <person name="Fortunato A."/>
            <person name="Gentile B."/>
            <person name="Ciammaruconi A."/>
            <person name="Anniballi F."/>
            <person name="De Medici D."/>
            <person name="Lista F."/>
        </authorList>
    </citation>
    <scope>NUCLEOTIDE SEQUENCE [LARGE SCALE GENOMIC DNA]</scope>
    <source>
        <strain evidence="2 3">B2 450</strain>
    </source>
</reference>
<evidence type="ECO:0000313" key="3">
    <source>
        <dbReference type="Proteomes" id="UP000032250"/>
    </source>
</evidence>
<dbReference type="InterPro" id="IPR036665">
    <property type="entry name" value="PTS_IIA_glucitol/sorbitol_sf"/>
</dbReference>
<organism evidence="2 3">
    <name type="scientific">Clostridium botulinum B2 450</name>
    <dbReference type="NCBI Taxonomy" id="1379739"/>
    <lineage>
        <taxon>Bacteria</taxon>
        <taxon>Bacillati</taxon>
        <taxon>Bacillota</taxon>
        <taxon>Clostridia</taxon>
        <taxon>Eubacteriales</taxon>
        <taxon>Clostridiaceae</taxon>
        <taxon>Clostridium</taxon>
    </lineage>
</organism>